<reference evidence="1" key="1">
    <citation type="journal article" date="2018" name="DNA Res.">
        <title>Multiple hybrid de novo genome assembly of finger millet, an orphan allotetraploid crop.</title>
        <authorList>
            <person name="Hatakeyama M."/>
            <person name="Aluri S."/>
            <person name="Balachadran M.T."/>
            <person name="Sivarajan S.R."/>
            <person name="Patrignani A."/>
            <person name="Gruter S."/>
            <person name="Poveda L."/>
            <person name="Shimizu-Inatsugi R."/>
            <person name="Baeten J."/>
            <person name="Francoijs K.J."/>
            <person name="Nataraja K.N."/>
            <person name="Reddy Y.A.N."/>
            <person name="Phadnis S."/>
            <person name="Ravikumar R.L."/>
            <person name="Schlapbach R."/>
            <person name="Sreeman S.M."/>
            <person name="Shimizu K.K."/>
        </authorList>
    </citation>
    <scope>NUCLEOTIDE SEQUENCE</scope>
</reference>
<evidence type="ECO:0000313" key="1">
    <source>
        <dbReference type="EMBL" id="GJM99314.1"/>
    </source>
</evidence>
<proteinExistence type="predicted"/>
<dbReference type="Proteomes" id="UP001054889">
    <property type="component" value="Unassembled WGS sequence"/>
</dbReference>
<organism evidence="1 2">
    <name type="scientific">Eleusine coracana subsp. coracana</name>
    <dbReference type="NCBI Taxonomy" id="191504"/>
    <lineage>
        <taxon>Eukaryota</taxon>
        <taxon>Viridiplantae</taxon>
        <taxon>Streptophyta</taxon>
        <taxon>Embryophyta</taxon>
        <taxon>Tracheophyta</taxon>
        <taxon>Spermatophyta</taxon>
        <taxon>Magnoliopsida</taxon>
        <taxon>Liliopsida</taxon>
        <taxon>Poales</taxon>
        <taxon>Poaceae</taxon>
        <taxon>PACMAD clade</taxon>
        <taxon>Chloridoideae</taxon>
        <taxon>Cynodonteae</taxon>
        <taxon>Eleusininae</taxon>
        <taxon>Eleusine</taxon>
    </lineage>
</organism>
<accession>A0AAV5CMG1</accession>
<comment type="caution">
    <text evidence="1">The sequence shown here is derived from an EMBL/GenBank/DDBJ whole genome shotgun (WGS) entry which is preliminary data.</text>
</comment>
<dbReference type="EMBL" id="BQKI01000007">
    <property type="protein sequence ID" value="GJM99314.1"/>
    <property type="molecule type" value="Genomic_DNA"/>
</dbReference>
<evidence type="ECO:0000313" key="2">
    <source>
        <dbReference type="Proteomes" id="UP001054889"/>
    </source>
</evidence>
<protein>
    <submittedName>
        <fullName evidence="1">Uncharacterized protein</fullName>
    </submittedName>
</protein>
<name>A0AAV5CMG1_ELECO</name>
<sequence length="149" mass="14632">MRVVLPAGARAIDVEICRSSGKGGGARGESVAAARVPVEDFSVGPPGYLHCLSYRLHDTGGMRGRNGIVNITVKRIGDEGKASAAEGKPPVMPAAMGKPVGDAGASGSGSCYDHGKPVAAVPAAPGVVIGYPVGIDFSGAGHAGGKGGV</sequence>
<gene>
    <name evidence="1" type="primary">ga16404</name>
    <name evidence="1" type="ORF">PR202_ga16404</name>
</gene>
<reference evidence="1" key="2">
    <citation type="submission" date="2021-12" db="EMBL/GenBank/DDBJ databases">
        <title>Resequencing data analysis of finger millet.</title>
        <authorList>
            <person name="Hatakeyama M."/>
            <person name="Aluri S."/>
            <person name="Balachadran M.T."/>
            <person name="Sivarajan S.R."/>
            <person name="Poveda L."/>
            <person name="Shimizu-Inatsugi R."/>
            <person name="Schlapbach R."/>
            <person name="Sreeman S.M."/>
            <person name="Shimizu K.K."/>
        </authorList>
    </citation>
    <scope>NUCLEOTIDE SEQUENCE</scope>
</reference>
<dbReference type="AlphaFoldDB" id="A0AAV5CMG1"/>
<keyword evidence="2" id="KW-1185">Reference proteome</keyword>